<dbReference type="Proteomes" id="UP000051913">
    <property type="component" value="Unassembled WGS sequence"/>
</dbReference>
<evidence type="ECO:0000313" key="1">
    <source>
        <dbReference type="EMBL" id="KRR00248.1"/>
    </source>
</evidence>
<protein>
    <submittedName>
        <fullName evidence="1">Uncharacterized protein</fullName>
    </submittedName>
</protein>
<dbReference type="EMBL" id="LLXX01000166">
    <property type="protein sequence ID" value="KRR00248.1"/>
    <property type="molecule type" value="Genomic_DNA"/>
</dbReference>
<keyword evidence="2" id="KW-1185">Reference proteome</keyword>
<reference evidence="1 2" key="1">
    <citation type="submission" date="2014-03" db="EMBL/GenBank/DDBJ databases">
        <title>Bradyrhizobium valentinum sp. nov., isolated from effective nodules of Lupinus mariae-josephae, a lupine endemic of basic-lime soils in Eastern Spain.</title>
        <authorList>
            <person name="Duran D."/>
            <person name="Rey L."/>
            <person name="Navarro A."/>
            <person name="Busquets A."/>
            <person name="Imperial J."/>
            <person name="Ruiz-Argueso T."/>
        </authorList>
    </citation>
    <scope>NUCLEOTIDE SEQUENCE [LARGE SCALE GENOMIC DNA]</scope>
    <source>
        <strain evidence="1 2">LmjM3</strain>
    </source>
</reference>
<comment type="caution">
    <text evidence="1">The sequence shown here is derived from an EMBL/GenBank/DDBJ whole genome shotgun (WGS) entry which is preliminary data.</text>
</comment>
<accession>A0A0R3KXH6</accession>
<evidence type="ECO:0000313" key="2">
    <source>
        <dbReference type="Proteomes" id="UP000051913"/>
    </source>
</evidence>
<sequence length="91" mass="10409">MLSIYMDRARSWFPTRTGLSVEQLTVFTAWSLFASSHHDGLNIIMNALLRESVINRNKQGNGRASTRLEETKRLLVIETGIERKRLFVTAS</sequence>
<gene>
    <name evidence="1" type="ORF">CP49_41360</name>
</gene>
<dbReference type="AlphaFoldDB" id="A0A0R3KXH6"/>
<proteinExistence type="predicted"/>
<organism evidence="1 2">
    <name type="scientific">Bradyrhizobium valentinum</name>
    <dbReference type="NCBI Taxonomy" id="1518501"/>
    <lineage>
        <taxon>Bacteria</taxon>
        <taxon>Pseudomonadati</taxon>
        <taxon>Pseudomonadota</taxon>
        <taxon>Alphaproteobacteria</taxon>
        <taxon>Hyphomicrobiales</taxon>
        <taxon>Nitrobacteraceae</taxon>
        <taxon>Bradyrhizobium</taxon>
    </lineage>
</organism>
<name>A0A0R3KXH6_9BRAD</name>